<comment type="caution">
    <text evidence="1">The sequence shown here is derived from an EMBL/GenBank/DDBJ whole genome shotgun (WGS) entry which is preliminary data.</text>
</comment>
<keyword evidence="2" id="KW-1185">Reference proteome</keyword>
<name>A0AAE1ZKQ8_SCHME</name>
<reference evidence="1" key="1">
    <citation type="submission" date="2022-04" db="EMBL/GenBank/DDBJ databases">
        <authorList>
            <person name="Xu L."/>
            <person name="Lv Z."/>
        </authorList>
    </citation>
    <scope>NUCLEOTIDE SEQUENCE</scope>
    <source>
        <strain evidence="1">LV_2022a</strain>
    </source>
</reference>
<evidence type="ECO:0000313" key="2">
    <source>
        <dbReference type="Proteomes" id="UP001292079"/>
    </source>
</evidence>
<reference evidence="1" key="2">
    <citation type="journal article" date="2023" name="Infect Dis Poverty">
        <title>Chromosome-scale genome of the human blood fluke Schistosoma mekongi and its implications for public health.</title>
        <authorList>
            <person name="Zhou M."/>
            <person name="Xu L."/>
            <person name="Xu D."/>
            <person name="Chen W."/>
            <person name="Khan J."/>
            <person name="Hu Y."/>
            <person name="Huang H."/>
            <person name="Wei H."/>
            <person name="Zhang Y."/>
            <person name="Chusongsang P."/>
            <person name="Tanasarnprasert K."/>
            <person name="Hu X."/>
            <person name="Limpanont Y."/>
            <person name="Lv Z."/>
        </authorList>
    </citation>
    <scope>NUCLEOTIDE SEQUENCE</scope>
    <source>
        <strain evidence="1">LV_2022a</strain>
    </source>
</reference>
<evidence type="ECO:0000313" key="1">
    <source>
        <dbReference type="EMBL" id="KAK4475680.1"/>
    </source>
</evidence>
<dbReference type="AlphaFoldDB" id="A0AAE1ZKQ8"/>
<sequence>MIMIMTMMMMIVMKTMRSFNITNMTTLLLAVSLLIISVKGVVIPETSPIDYQTKRWTDFKRAIKWSDYPLGYSPEFRRHYSSYEQKPYFNDYPI</sequence>
<accession>A0AAE1ZKQ8</accession>
<dbReference type="Proteomes" id="UP001292079">
    <property type="component" value="Unassembled WGS sequence"/>
</dbReference>
<gene>
    <name evidence="1" type="ORF">MN116_000637</name>
</gene>
<dbReference type="EMBL" id="JALJAT010000001">
    <property type="protein sequence ID" value="KAK4475680.1"/>
    <property type="molecule type" value="Genomic_DNA"/>
</dbReference>
<protein>
    <submittedName>
        <fullName evidence="1">Uncharacterized protein</fullName>
    </submittedName>
</protein>
<organism evidence="1 2">
    <name type="scientific">Schistosoma mekongi</name>
    <name type="common">Parasitic worm</name>
    <dbReference type="NCBI Taxonomy" id="38744"/>
    <lineage>
        <taxon>Eukaryota</taxon>
        <taxon>Metazoa</taxon>
        <taxon>Spiralia</taxon>
        <taxon>Lophotrochozoa</taxon>
        <taxon>Platyhelminthes</taxon>
        <taxon>Trematoda</taxon>
        <taxon>Digenea</taxon>
        <taxon>Strigeidida</taxon>
        <taxon>Schistosomatoidea</taxon>
        <taxon>Schistosomatidae</taxon>
        <taxon>Schistosoma</taxon>
    </lineage>
</organism>
<proteinExistence type="predicted"/>